<dbReference type="SUPFAM" id="SSF53187">
    <property type="entry name" value="Zn-dependent exopeptidases"/>
    <property type="match status" value="1"/>
</dbReference>
<proteinExistence type="inferred from homology"/>
<organism evidence="11 12">
    <name type="scientific">Naematelia encephala</name>
    <dbReference type="NCBI Taxonomy" id="71784"/>
    <lineage>
        <taxon>Eukaryota</taxon>
        <taxon>Fungi</taxon>
        <taxon>Dikarya</taxon>
        <taxon>Basidiomycota</taxon>
        <taxon>Agaricomycotina</taxon>
        <taxon>Tremellomycetes</taxon>
        <taxon>Tremellales</taxon>
        <taxon>Naemateliaceae</taxon>
        <taxon>Naematelia</taxon>
    </lineage>
</organism>
<dbReference type="InterPro" id="IPR047177">
    <property type="entry name" value="Pept_M20A"/>
</dbReference>
<feature type="active site" evidence="6">
    <location>
        <position position="175"/>
    </location>
</feature>
<comment type="similarity">
    <text evidence="1">Belongs to the peptidase M20A family.</text>
</comment>
<feature type="domain" description="Peptidase M20 dimerisation" evidence="10">
    <location>
        <begin position="292"/>
        <end position="465"/>
    </location>
</feature>
<sequence>MGSSTEKPLLPESLPTETPAKRTTPWRKPLFIAISAFVILRFALLPIFFPWLRSDLLSNHYHHHRHDLKSGCEQGQALFPKSLDVSELIPGKEAQIRDWLSGAVKIPTEIFDVMGEIGEDPRWDVFYEFADYLEKSFPLVHKHLTKTRVMTHALVFEWQGSDPSLQPILLTGHQDVVPVLNATRGLWTHDPFGGEYDPETDLIWGRGSSDDKSGTIGALSAIELLLESGKFKPTRTVVLAFGIDEETGGKVGALNLGIWLEEKYGKDSFAILVDEGSGLYEAWGQVFATPAVGEKGYLDVEVKVETLGGHSSVPPPHTGIGLLALAIAQIEKHPHEPYLNPESPLVGLMSCGAEYASDFPLHLKKAVHKVEESLSYGGTVNKKALKEIEDYWVYGSAEDGSLVKGMGRAFVSTTQAVDIVNGGVKVNALPEVVTAIVNHRISLAESVAELQKHLIDTLSPIAKHYNLSLEAFGKDVQLKGCHHQLTDAKAGKLILSEAFHSALDPAPVSPHSVDSAAWRLLSGAVKAVYSTRPDAKDDELEANKDIIMAPLISTGNTDTKRYWNLTRNIYRFAYQVTKGGGLNNVHTVDEHIQGQTFVEQVRWFMHFIVLADEDREL</sequence>
<dbReference type="InterPro" id="IPR011650">
    <property type="entry name" value="Peptidase_M20_dimer"/>
</dbReference>
<gene>
    <name evidence="11" type="ORF">BCR39DRAFT_511770</name>
</gene>
<keyword evidence="9" id="KW-0812">Transmembrane</keyword>
<evidence type="ECO:0000256" key="5">
    <source>
        <dbReference type="ARBA" id="ARBA00022833"/>
    </source>
</evidence>
<feature type="binding site" evidence="7">
    <location>
        <position position="210"/>
    </location>
    <ligand>
        <name>Zn(2+)</name>
        <dbReference type="ChEBI" id="CHEBI:29105"/>
        <label>2</label>
    </ligand>
</feature>
<evidence type="ECO:0000256" key="7">
    <source>
        <dbReference type="PIRSR" id="PIRSR037217-2"/>
    </source>
</evidence>
<feature type="region of interest" description="Disordered" evidence="8">
    <location>
        <begin position="1"/>
        <end position="21"/>
    </location>
</feature>
<dbReference type="GO" id="GO:0046872">
    <property type="term" value="F:metal ion binding"/>
    <property type="evidence" value="ECO:0007669"/>
    <property type="project" value="UniProtKB-KW"/>
</dbReference>
<dbReference type="GO" id="GO:0051603">
    <property type="term" value="P:proteolysis involved in protein catabolic process"/>
    <property type="evidence" value="ECO:0007669"/>
    <property type="project" value="TreeGrafter"/>
</dbReference>
<dbReference type="GO" id="GO:0004181">
    <property type="term" value="F:metallocarboxypeptidase activity"/>
    <property type="evidence" value="ECO:0007669"/>
    <property type="project" value="InterPro"/>
</dbReference>
<evidence type="ECO:0000313" key="12">
    <source>
        <dbReference type="Proteomes" id="UP000193986"/>
    </source>
</evidence>
<dbReference type="InParanoid" id="A0A1Y2BLY6"/>
<dbReference type="PIRSF" id="PIRSF037217">
    <property type="entry name" value="Carboxypeptidase_S"/>
    <property type="match status" value="1"/>
</dbReference>
<reference evidence="11 12" key="1">
    <citation type="submission" date="2016-07" db="EMBL/GenBank/DDBJ databases">
        <title>Pervasive Adenine N6-methylation of Active Genes in Fungi.</title>
        <authorList>
            <consortium name="DOE Joint Genome Institute"/>
            <person name="Mondo S.J."/>
            <person name="Dannebaum R.O."/>
            <person name="Kuo R.C."/>
            <person name="Labutti K."/>
            <person name="Haridas S."/>
            <person name="Kuo A."/>
            <person name="Salamov A."/>
            <person name="Ahrendt S.R."/>
            <person name="Lipzen A."/>
            <person name="Sullivan W."/>
            <person name="Andreopoulos W.B."/>
            <person name="Clum A."/>
            <person name="Lindquist E."/>
            <person name="Daum C."/>
            <person name="Ramamoorthy G.K."/>
            <person name="Gryganskyi A."/>
            <person name="Culley D."/>
            <person name="Magnuson J.K."/>
            <person name="James T.Y."/>
            <person name="O'Malley M.A."/>
            <person name="Stajich J.E."/>
            <person name="Spatafora J.W."/>
            <person name="Visel A."/>
            <person name="Grigoriev I.V."/>
        </authorList>
    </citation>
    <scope>NUCLEOTIDE SEQUENCE [LARGE SCALE GENOMIC DNA]</scope>
    <source>
        <strain evidence="11 12">68-887.2</strain>
    </source>
</reference>
<dbReference type="InterPro" id="IPR002933">
    <property type="entry name" value="Peptidase_M20"/>
</dbReference>
<dbReference type="Gene3D" id="3.30.70.360">
    <property type="match status" value="1"/>
</dbReference>
<evidence type="ECO:0000256" key="8">
    <source>
        <dbReference type="SAM" id="MobiDB-lite"/>
    </source>
</evidence>
<keyword evidence="2" id="KW-0645">Protease</keyword>
<evidence type="ECO:0000256" key="4">
    <source>
        <dbReference type="ARBA" id="ARBA00022801"/>
    </source>
</evidence>
<keyword evidence="5 7" id="KW-0862">Zinc</keyword>
<dbReference type="InterPro" id="IPR017141">
    <property type="entry name" value="Pept_M20_carboxypep"/>
</dbReference>
<keyword evidence="9" id="KW-1133">Transmembrane helix</keyword>
<keyword evidence="9" id="KW-0472">Membrane</keyword>
<dbReference type="OrthoDB" id="3064516at2759"/>
<evidence type="ECO:0000256" key="1">
    <source>
        <dbReference type="ARBA" id="ARBA00006247"/>
    </source>
</evidence>
<evidence type="ECO:0000259" key="10">
    <source>
        <dbReference type="Pfam" id="PF07687"/>
    </source>
</evidence>
<dbReference type="Proteomes" id="UP000193986">
    <property type="component" value="Unassembled WGS sequence"/>
</dbReference>
<evidence type="ECO:0000313" key="11">
    <source>
        <dbReference type="EMBL" id="ORY35731.1"/>
    </source>
</evidence>
<dbReference type="CDD" id="cd05674">
    <property type="entry name" value="M20_yscS"/>
    <property type="match status" value="1"/>
</dbReference>
<dbReference type="Gene3D" id="3.40.630.10">
    <property type="entry name" value="Zn peptidases"/>
    <property type="match status" value="1"/>
</dbReference>
<accession>A0A1Y2BLY6</accession>
<feature type="active site" description="Proton acceptor" evidence="6">
    <location>
        <position position="245"/>
    </location>
</feature>
<dbReference type="PANTHER" id="PTHR45962">
    <property type="entry name" value="N-FATTY-ACYL-AMINO ACID SYNTHASE/HYDROLASE PM20D1"/>
    <property type="match status" value="1"/>
</dbReference>
<dbReference type="PROSITE" id="PS00758">
    <property type="entry name" value="ARGE_DAPE_CPG2_1"/>
    <property type="match status" value="1"/>
</dbReference>
<dbReference type="PANTHER" id="PTHR45962:SF1">
    <property type="entry name" value="N-FATTY-ACYL-AMINO ACID SYNTHASE_HYDROLASE PM20D1"/>
    <property type="match status" value="1"/>
</dbReference>
<evidence type="ECO:0000256" key="3">
    <source>
        <dbReference type="ARBA" id="ARBA00022723"/>
    </source>
</evidence>
<dbReference type="STRING" id="71784.A0A1Y2BLY6"/>
<evidence type="ECO:0000256" key="9">
    <source>
        <dbReference type="SAM" id="Phobius"/>
    </source>
</evidence>
<name>A0A1Y2BLY6_9TREE</name>
<feature type="binding site" evidence="7">
    <location>
        <position position="274"/>
    </location>
    <ligand>
        <name>Zn(2+)</name>
        <dbReference type="ChEBI" id="CHEBI:29105"/>
        <label>2</label>
    </ligand>
</feature>
<comment type="caution">
    <text evidence="11">The sequence shown here is derived from an EMBL/GenBank/DDBJ whole genome shotgun (WGS) entry which is preliminary data.</text>
</comment>
<dbReference type="GO" id="GO:0000328">
    <property type="term" value="C:fungal-type vacuole lumen"/>
    <property type="evidence" value="ECO:0007669"/>
    <property type="project" value="TreeGrafter"/>
</dbReference>
<dbReference type="PROSITE" id="PS00759">
    <property type="entry name" value="ARGE_DAPE_CPG2_2"/>
    <property type="match status" value="1"/>
</dbReference>
<feature type="binding site" evidence="7">
    <location>
        <position position="173"/>
    </location>
    <ligand>
        <name>Zn(2+)</name>
        <dbReference type="ChEBI" id="CHEBI:29105"/>
        <label>2</label>
    </ligand>
</feature>
<feature type="binding site" evidence="7">
    <location>
        <position position="246"/>
    </location>
    <ligand>
        <name>Zn(2+)</name>
        <dbReference type="ChEBI" id="CHEBI:29105"/>
        <label>1</label>
    </ligand>
</feature>
<dbReference type="AlphaFoldDB" id="A0A1Y2BLY6"/>
<evidence type="ECO:0000256" key="2">
    <source>
        <dbReference type="ARBA" id="ARBA00022670"/>
    </source>
</evidence>
<feature type="binding site" evidence="7">
    <location>
        <position position="586"/>
    </location>
    <ligand>
        <name>Zn(2+)</name>
        <dbReference type="ChEBI" id="CHEBI:29105"/>
        <label>1</label>
    </ligand>
</feature>
<feature type="transmembrane region" description="Helical" evidence="9">
    <location>
        <begin position="30"/>
        <end position="52"/>
    </location>
</feature>
<keyword evidence="3 7" id="KW-0479">Metal-binding</keyword>
<dbReference type="Pfam" id="PF07687">
    <property type="entry name" value="M20_dimer"/>
    <property type="match status" value="1"/>
</dbReference>
<dbReference type="Pfam" id="PF01546">
    <property type="entry name" value="Peptidase_M20"/>
    <property type="match status" value="1"/>
</dbReference>
<dbReference type="FunFam" id="3.40.630.10:FF:000085">
    <property type="entry name" value="Gly-Xaa carboxypeptidase"/>
    <property type="match status" value="1"/>
</dbReference>
<feature type="binding site" evidence="7">
    <location>
        <position position="210"/>
    </location>
    <ligand>
        <name>Zn(2+)</name>
        <dbReference type="ChEBI" id="CHEBI:29105"/>
        <label>1</label>
    </ligand>
</feature>
<protein>
    <recommendedName>
        <fullName evidence="10">Peptidase M20 dimerisation domain-containing protein</fullName>
    </recommendedName>
</protein>
<dbReference type="EMBL" id="MCFC01000001">
    <property type="protein sequence ID" value="ORY35731.1"/>
    <property type="molecule type" value="Genomic_DNA"/>
</dbReference>
<feature type="compositionally biased region" description="Low complexity" evidence="8">
    <location>
        <begin position="1"/>
        <end position="18"/>
    </location>
</feature>
<dbReference type="InterPro" id="IPR036264">
    <property type="entry name" value="Bact_exopeptidase_dim_dom"/>
</dbReference>
<keyword evidence="4" id="KW-0378">Hydrolase</keyword>
<keyword evidence="12" id="KW-1185">Reference proteome</keyword>
<dbReference type="InterPro" id="IPR001261">
    <property type="entry name" value="ArgE/DapE_CS"/>
</dbReference>
<evidence type="ECO:0000256" key="6">
    <source>
        <dbReference type="PIRSR" id="PIRSR037217-1"/>
    </source>
</evidence>
<dbReference type="SUPFAM" id="SSF55031">
    <property type="entry name" value="Bacterial exopeptidase dimerisation domain"/>
    <property type="match status" value="1"/>
</dbReference>